<proteinExistence type="predicted"/>
<dbReference type="AlphaFoldDB" id="A0A1G6L988"/>
<dbReference type="OrthoDB" id="7564746at2"/>
<organism evidence="2 3">
    <name type="scientific">Niabella drilacis (strain DSM 25811 / CCM 8410 / CCUG 62505 / LMG 26954 / E90)</name>
    <dbReference type="NCBI Taxonomy" id="1285928"/>
    <lineage>
        <taxon>Bacteria</taxon>
        <taxon>Pseudomonadati</taxon>
        <taxon>Bacteroidota</taxon>
        <taxon>Chitinophagia</taxon>
        <taxon>Chitinophagales</taxon>
        <taxon>Chitinophagaceae</taxon>
        <taxon>Niabella</taxon>
    </lineage>
</organism>
<feature type="transmembrane region" description="Helical" evidence="1">
    <location>
        <begin position="58"/>
        <end position="80"/>
    </location>
</feature>
<feature type="transmembrane region" description="Helical" evidence="1">
    <location>
        <begin position="7"/>
        <end position="29"/>
    </location>
</feature>
<keyword evidence="1" id="KW-1133">Transmembrane helix</keyword>
<gene>
    <name evidence="2" type="ORF">SAMN04487894_102262</name>
</gene>
<evidence type="ECO:0000313" key="2">
    <source>
        <dbReference type="EMBL" id="SDC39647.1"/>
    </source>
</evidence>
<name>A0A1G6L988_NIADE</name>
<feature type="transmembrane region" description="Helical" evidence="1">
    <location>
        <begin position="126"/>
        <end position="149"/>
    </location>
</feature>
<sequence length="157" mass="17379">MKKNSTVIAKAGFLVGTLDLLSAFLHYYIVTGKDPLFILKYITSALLGPAAFSGGAEMYVTGLLLHYLVAFSFTVFFFWLYPRLKILGKNRVATGIFYGLFIWTVMNLIMVPLSRIGKFPGSASGVLINAAILILAIGLPLSFIASRYYRNGKRLRI</sequence>
<keyword evidence="3" id="KW-1185">Reference proteome</keyword>
<feature type="transmembrane region" description="Helical" evidence="1">
    <location>
        <begin position="92"/>
        <end position="114"/>
    </location>
</feature>
<protein>
    <recommendedName>
        <fullName evidence="4">DUF1440 domain-containing protein</fullName>
    </recommendedName>
</protein>
<evidence type="ECO:0000256" key="1">
    <source>
        <dbReference type="SAM" id="Phobius"/>
    </source>
</evidence>
<dbReference type="RefSeq" id="WP_090388885.1">
    <property type="nucleotide sequence ID" value="NZ_FMZO01000002.1"/>
</dbReference>
<keyword evidence="1" id="KW-0472">Membrane</keyword>
<dbReference type="EMBL" id="FMZO01000002">
    <property type="protein sequence ID" value="SDC39647.1"/>
    <property type="molecule type" value="Genomic_DNA"/>
</dbReference>
<keyword evidence="1" id="KW-0812">Transmembrane</keyword>
<evidence type="ECO:0008006" key="4">
    <source>
        <dbReference type="Google" id="ProtNLM"/>
    </source>
</evidence>
<dbReference type="Proteomes" id="UP000198757">
    <property type="component" value="Unassembled WGS sequence"/>
</dbReference>
<reference evidence="3" key="1">
    <citation type="submission" date="2016-10" db="EMBL/GenBank/DDBJ databases">
        <authorList>
            <person name="Varghese N."/>
            <person name="Submissions S."/>
        </authorList>
    </citation>
    <scope>NUCLEOTIDE SEQUENCE [LARGE SCALE GENOMIC DNA]</scope>
    <source>
        <strain evidence="3">DSM 25811 / CCM 8410 / LMG 26954 / E90</strain>
    </source>
</reference>
<accession>A0A1G6L988</accession>
<dbReference type="STRING" id="1285928.SAMN04487894_102262"/>
<evidence type="ECO:0000313" key="3">
    <source>
        <dbReference type="Proteomes" id="UP000198757"/>
    </source>
</evidence>